<name>A0A1G2FAW4_9BACT</name>
<evidence type="ECO:0008006" key="4">
    <source>
        <dbReference type="Google" id="ProtNLM"/>
    </source>
</evidence>
<dbReference type="EMBL" id="MHMY01000023">
    <property type="protein sequence ID" value="OGZ34922.1"/>
    <property type="molecule type" value="Genomic_DNA"/>
</dbReference>
<feature type="transmembrane region" description="Helical" evidence="1">
    <location>
        <begin position="7"/>
        <end position="25"/>
    </location>
</feature>
<protein>
    <recommendedName>
        <fullName evidence="4">LTD domain-containing protein</fullName>
    </recommendedName>
</protein>
<keyword evidence="1" id="KW-1133">Transmembrane helix</keyword>
<reference evidence="2 3" key="1">
    <citation type="journal article" date="2016" name="Nat. Commun.">
        <title>Thousands of microbial genomes shed light on interconnected biogeochemical processes in an aquifer system.</title>
        <authorList>
            <person name="Anantharaman K."/>
            <person name="Brown C.T."/>
            <person name="Hug L.A."/>
            <person name="Sharon I."/>
            <person name="Castelle C.J."/>
            <person name="Probst A.J."/>
            <person name="Thomas B.C."/>
            <person name="Singh A."/>
            <person name="Wilkins M.J."/>
            <person name="Karaoz U."/>
            <person name="Brodie E.L."/>
            <person name="Williams K.H."/>
            <person name="Hubbard S.S."/>
            <person name="Banfield J.F."/>
        </authorList>
    </citation>
    <scope>NUCLEOTIDE SEQUENCE [LARGE SCALE GENOMIC DNA]</scope>
</reference>
<dbReference type="InterPro" id="IPR036415">
    <property type="entry name" value="Lamin_tail_dom_sf"/>
</dbReference>
<keyword evidence="1" id="KW-0812">Transmembrane</keyword>
<evidence type="ECO:0000313" key="2">
    <source>
        <dbReference type="EMBL" id="OGZ34922.1"/>
    </source>
</evidence>
<dbReference type="SUPFAM" id="SSF74853">
    <property type="entry name" value="Lamin A/C globular tail domain"/>
    <property type="match status" value="1"/>
</dbReference>
<dbReference type="Gene3D" id="2.60.40.10">
    <property type="entry name" value="Immunoglobulins"/>
    <property type="match status" value="1"/>
</dbReference>
<proteinExistence type="predicted"/>
<dbReference type="AlphaFoldDB" id="A0A1G2FAW4"/>
<keyword evidence="1" id="KW-0472">Membrane</keyword>
<evidence type="ECO:0000313" key="3">
    <source>
        <dbReference type="Proteomes" id="UP000176974"/>
    </source>
</evidence>
<gene>
    <name evidence="2" type="ORF">A2815_00905</name>
</gene>
<dbReference type="Proteomes" id="UP000176974">
    <property type="component" value="Unassembled WGS sequence"/>
</dbReference>
<organism evidence="2 3">
    <name type="scientific">Candidatus Portnoybacteria bacterium RIFCSPHIGHO2_01_FULL_40_12b</name>
    <dbReference type="NCBI Taxonomy" id="1801994"/>
    <lineage>
        <taxon>Bacteria</taxon>
        <taxon>Candidatus Portnoyibacteriota</taxon>
    </lineage>
</organism>
<accession>A0A1G2FAW4</accession>
<evidence type="ECO:0000256" key="1">
    <source>
        <dbReference type="SAM" id="Phobius"/>
    </source>
</evidence>
<dbReference type="InterPro" id="IPR013783">
    <property type="entry name" value="Ig-like_fold"/>
</dbReference>
<comment type="caution">
    <text evidence="2">The sequence shown here is derived from an EMBL/GenBank/DDBJ whole genome shotgun (WGS) entry which is preliminary data.</text>
</comment>
<sequence>MKKINLAPFLFTFLIFGFWVTYFSFGISEAALSLPEGGLIKTADTSDVYAITKGKKHWIPTPAVFNSYPGYKWGNIQIISQADLDKYPRVKHIKLANTSKVYYITESGLKRHVLNSEVFLSYGNKWEDIIEVNQTELNAYNDSELIRLMGDYKVYKIENNQKRWIETAEIFNQLGFDWSKIAPVNQTEFYGYFTGGPIISAKQESNKYPNTFILEGPEEDALLESNEISFKYSGNNPLGEVKNLSFETYLKGYDLNWKDQRTKTVQTFKLSNEAKIYTFYARAKNDEGYIDPTPASRTFQIGVSPFYQKMEIINVHPKEKKFENDYLILKNNSSEEINISGWTLKSKADSFSVPKAVNQLKYPFSAGDSADIRVPSRGEVLISFGKSPEGVNCRLNQCTGYLDRDKQFFPSLPKNCPKIEEEEYGHLKKTCRDFIKGLDSCEIPDYSGNWKISADNECTAFLNEKFNYNYCYKNNYLETNFLEDKWRVFLNKSTDILDNDSDKLILKDKNGFLADEYKY</sequence>